<protein>
    <submittedName>
        <fullName evidence="2">DUF411 domain-containing protein</fullName>
    </submittedName>
</protein>
<dbReference type="EMBL" id="JAJGAK010000001">
    <property type="protein sequence ID" value="MCC8361551.1"/>
    <property type="molecule type" value="Genomic_DNA"/>
</dbReference>
<keyword evidence="1" id="KW-0732">Signal</keyword>
<proteinExistence type="predicted"/>
<accession>A0ABS8JD62</accession>
<gene>
    <name evidence="2" type="ORF">LK996_00420</name>
</gene>
<dbReference type="RefSeq" id="WP_230525205.1">
    <property type="nucleotide sequence ID" value="NZ_JAJGAK010000001.1"/>
</dbReference>
<dbReference type="InterPro" id="IPR007332">
    <property type="entry name" value="DUF411"/>
</dbReference>
<evidence type="ECO:0000313" key="3">
    <source>
        <dbReference type="Proteomes" id="UP001165293"/>
    </source>
</evidence>
<dbReference type="Pfam" id="PF04214">
    <property type="entry name" value="DUF411"/>
    <property type="match status" value="1"/>
</dbReference>
<dbReference type="Proteomes" id="UP001165293">
    <property type="component" value="Unassembled WGS sequence"/>
</dbReference>
<dbReference type="PROSITE" id="PS51257">
    <property type="entry name" value="PROKAR_LIPOPROTEIN"/>
    <property type="match status" value="1"/>
</dbReference>
<sequence>MRLAAFALLSLIVAGCTAQSANVPAPVANETVAVADAAPPAMQWPRMIVHKSASCGCCAAWVEHVQKAGFEVEVRNEENLFAVKEKLGVPLDRASCHTAEVGGYFVEGHVPAEDIKRLLQEKPKAKGLALPGMPVGSPGMEVPGMKAEPFGVELVDAAGNTSVFANH</sequence>
<feature type="chain" id="PRO_5045640413" evidence="1">
    <location>
        <begin position="21"/>
        <end position="167"/>
    </location>
</feature>
<evidence type="ECO:0000313" key="2">
    <source>
        <dbReference type="EMBL" id="MCC8361551.1"/>
    </source>
</evidence>
<keyword evidence="3" id="KW-1185">Reference proteome</keyword>
<reference evidence="2" key="1">
    <citation type="submission" date="2021-10" db="EMBL/GenBank/DDBJ databases">
        <authorList>
            <person name="Lyu M."/>
            <person name="Wang X."/>
            <person name="Meng X."/>
            <person name="Xu K."/>
        </authorList>
    </citation>
    <scope>NUCLEOTIDE SEQUENCE</scope>
    <source>
        <strain evidence="2">A6</strain>
    </source>
</reference>
<comment type="caution">
    <text evidence="2">The sequence shown here is derived from an EMBL/GenBank/DDBJ whole genome shotgun (WGS) entry which is preliminary data.</text>
</comment>
<name>A0ABS8JD62_9GAMM</name>
<organism evidence="2 3">
    <name type="scientific">Noviluteimonas lactosilytica</name>
    <dbReference type="NCBI Taxonomy" id="2888523"/>
    <lineage>
        <taxon>Bacteria</taxon>
        <taxon>Pseudomonadati</taxon>
        <taxon>Pseudomonadota</taxon>
        <taxon>Gammaproteobacteria</taxon>
        <taxon>Lysobacterales</taxon>
        <taxon>Lysobacteraceae</taxon>
        <taxon>Noviluteimonas</taxon>
    </lineage>
</organism>
<evidence type="ECO:0000256" key="1">
    <source>
        <dbReference type="SAM" id="SignalP"/>
    </source>
</evidence>
<feature type="signal peptide" evidence="1">
    <location>
        <begin position="1"/>
        <end position="20"/>
    </location>
</feature>